<keyword evidence="3" id="KW-1185">Reference proteome</keyword>
<organism evidence="2 3">
    <name type="scientific">Ceratodon purpureus</name>
    <name type="common">Fire moss</name>
    <name type="synonym">Dicranum purpureum</name>
    <dbReference type="NCBI Taxonomy" id="3225"/>
    <lineage>
        <taxon>Eukaryota</taxon>
        <taxon>Viridiplantae</taxon>
        <taxon>Streptophyta</taxon>
        <taxon>Embryophyta</taxon>
        <taxon>Bryophyta</taxon>
        <taxon>Bryophytina</taxon>
        <taxon>Bryopsida</taxon>
        <taxon>Dicranidae</taxon>
        <taxon>Pseudoditrichales</taxon>
        <taxon>Ditrichaceae</taxon>
        <taxon>Ceratodon</taxon>
    </lineage>
</organism>
<accession>A0A8T0IUG7</accession>
<dbReference type="Proteomes" id="UP000822688">
    <property type="component" value="Chromosome 2"/>
</dbReference>
<protein>
    <submittedName>
        <fullName evidence="2">Uncharacterized protein</fullName>
    </submittedName>
</protein>
<feature type="region of interest" description="Disordered" evidence="1">
    <location>
        <begin position="107"/>
        <end position="149"/>
    </location>
</feature>
<proteinExistence type="predicted"/>
<evidence type="ECO:0000313" key="2">
    <source>
        <dbReference type="EMBL" id="KAG0586787.1"/>
    </source>
</evidence>
<reference evidence="2" key="1">
    <citation type="submission" date="2020-06" db="EMBL/GenBank/DDBJ databases">
        <title>WGS assembly of Ceratodon purpureus strain R40.</title>
        <authorList>
            <person name="Carey S.B."/>
            <person name="Jenkins J."/>
            <person name="Shu S."/>
            <person name="Lovell J.T."/>
            <person name="Sreedasyam A."/>
            <person name="Maumus F."/>
            <person name="Tiley G.P."/>
            <person name="Fernandez-Pozo N."/>
            <person name="Barry K."/>
            <person name="Chen C."/>
            <person name="Wang M."/>
            <person name="Lipzen A."/>
            <person name="Daum C."/>
            <person name="Saski C.A."/>
            <person name="Payton A.C."/>
            <person name="Mcbreen J.C."/>
            <person name="Conrad R.E."/>
            <person name="Kollar L.M."/>
            <person name="Olsson S."/>
            <person name="Huttunen S."/>
            <person name="Landis J.B."/>
            <person name="Wickett N.J."/>
            <person name="Johnson M.G."/>
            <person name="Rensing S.A."/>
            <person name="Grimwood J."/>
            <person name="Schmutz J."/>
            <person name="Mcdaniel S.F."/>
        </authorList>
    </citation>
    <scope>NUCLEOTIDE SEQUENCE</scope>
    <source>
        <strain evidence="2">R40</strain>
    </source>
</reference>
<dbReference type="AlphaFoldDB" id="A0A8T0IUG7"/>
<comment type="caution">
    <text evidence="2">The sequence shown here is derived from an EMBL/GenBank/DDBJ whole genome shotgun (WGS) entry which is preliminary data.</text>
</comment>
<gene>
    <name evidence="2" type="ORF">KC19_2G117200</name>
</gene>
<name>A0A8T0IUG7_CERPU</name>
<sequence length="149" mass="16179">MVFIYSPKALEVFCEAPRRSIRTSSTCELVEIVRTKLLKESLKPSPHLPSLSIGVAFRYSSFILPSSEIERVMFSSLFPTSSVLPIFISSTLCTEIRIDLGNSKVHSSGAHPRLHGEGHASRAPLLSPPREGGFTEVPGDDPAMASQPG</sequence>
<evidence type="ECO:0000313" key="3">
    <source>
        <dbReference type="Proteomes" id="UP000822688"/>
    </source>
</evidence>
<evidence type="ECO:0000256" key="1">
    <source>
        <dbReference type="SAM" id="MobiDB-lite"/>
    </source>
</evidence>
<dbReference type="EMBL" id="CM026422">
    <property type="protein sequence ID" value="KAG0586787.1"/>
    <property type="molecule type" value="Genomic_DNA"/>
</dbReference>